<dbReference type="OrthoDB" id="2968926at2"/>
<dbReference type="Proteomes" id="UP000480185">
    <property type="component" value="Unassembled WGS sequence"/>
</dbReference>
<evidence type="ECO:0000259" key="1">
    <source>
        <dbReference type="Pfam" id="PF13619"/>
    </source>
</evidence>
<feature type="domain" description="KTSC" evidence="1">
    <location>
        <begin position="16"/>
        <end position="57"/>
    </location>
</feature>
<protein>
    <submittedName>
        <fullName evidence="2">KTSC domain-containing protein</fullName>
    </submittedName>
</protein>
<dbReference type="InterPro" id="IPR025309">
    <property type="entry name" value="KTSC_dom"/>
</dbReference>
<evidence type="ECO:0000313" key="3">
    <source>
        <dbReference type="Proteomes" id="UP000480185"/>
    </source>
</evidence>
<dbReference type="Pfam" id="PF13619">
    <property type="entry name" value="KTSC"/>
    <property type="match status" value="1"/>
</dbReference>
<comment type="caution">
    <text evidence="2">The sequence shown here is derived from an EMBL/GenBank/DDBJ whole genome shotgun (WGS) entry which is preliminary data.</text>
</comment>
<organism evidence="2 3">
    <name type="scientific">Salinibacillus xinjiangensis</name>
    <dbReference type="NCBI Taxonomy" id="1229268"/>
    <lineage>
        <taxon>Bacteria</taxon>
        <taxon>Bacillati</taxon>
        <taxon>Bacillota</taxon>
        <taxon>Bacilli</taxon>
        <taxon>Bacillales</taxon>
        <taxon>Bacillaceae</taxon>
        <taxon>Salinibacillus</taxon>
    </lineage>
</organism>
<dbReference type="EMBL" id="WJNH01000005">
    <property type="protein sequence ID" value="MRG86680.1"/>
    <property type="molecule type" value="Genomic_DNA"/>
</dbReference>
<reference evidence="2 3" key="1">
    <citation type="submission" date="2019-11" db="EMBL/GenBank/DDBJ databases">
        <authorList>
            <person name="Li J."/>
        </authorList>
    </citation>
    <scope>NUCLEOTIDE SEQUENCE [LARGE SCALE GENOMIC DNA]</scope>
    <source>
        <strain evidence="2 3">J4</strain>
    </source>
</reference>
<accession>A0A6G1X727</accession>
<gene>
    <name evidence="2" type="ORF">GH754_10110</name>
</gene>
<proteinExistence type="predicted"/>
<keyword evidence="3" id="KW-1185">Reference proteome</keyword>
<dbReference type="RefSeq" id="WP_153728569.1">
    <property type="nucleotide sequence ID" value="NZ_WJNH01000005.1"/>
</dbReference>
<name>A0A6G1X727_9BACI</name>
<sequence>MKKTIFNQDLWNLTEFKEIGYDKESQKLFIFYLNGQIVEFHSISEQDIFQFITACDKEKLVEIFKAQFPFIQHQNDVSISI</sequence>
<evidence type="ECO:0000313" key="2">
    <source>
        <dbReference type="EMBL" id="MRG86680.1"/>
    </source>
</evidence>
<dbReference type="AlphaFoldDB" id="A0A6G1X727"/>